<dbReference type="GO" id="GO:0009099">
    <property type="term" value="P:L-valine biosynthetic process"/>
    <property type="evidence" value="ECO:0007669"/>
    <property type="project" value="TreeGrafter"/>
</dbReference>
<comment type="caution">
    <text evidence="3">The sequence shown here is derived from an EMBL/GenBank/DDBJ whole genome shotgun (WGS) entry which is preliminary data.</text>
</comment>
<dbReference type="RefSeq" id="WP_007009961.1">
    <property type="nucleotide sequence ID" value="NZ_AJXZ01000049.1"/>
</dbReference>
<accession>I5BSV2</accession>
<dbReference type="GO" id="GO:0050660">
    <property type="term" value="F:flavin adenine dinucleotide binding"/>
    <property type="evidence" value="ECO:0007669"/>
    <property type="project" value="TreeGrafter"/>
</dbReference>
<evidence type="ECO:0000313" key="3">
    <source>
        <dbReference type="EMBL" id="EIM72654.1"/>
    </source>
</evidence>
<dbReference type="InterPro" id="IPR012001">
    <property type="entry name" value="Thiamin_PyroP_enz_TPP-bd_dom"/>
</dbReference>
<dbReference type="InterPro" id="IPR029061">
    <property type="entry name" value="THDP-binding"/>
</dbReference>
<dbReference type="GO" id="GO:0003984">
    <property type="term" value="F:acetolactate synthase activity"/>
    <property type="evidence" value="ECO:0007669"/>
    <property type="project" value="TreeGrafter"/>
</dbReference>
<dbReference type="CDD" id="cd07035">
    <property type="entry name" value="TPP_PYR_POX_like"/>
    <property type="match status" value="1"/>
</dbReference>
<reference evidence="3 4" key="1">
    <citation type="journal article" date="2012" name="J. Bacteriol.">
        <title>Genome Sequence of Nitratireductor aquibiodomus Strain RA22.</title>
        <authorList>
            <person name="Singh A."/>
            <person name="Jangir P.K."/>
            <person name="Kumari C."/>
            <person name="Sharma R."/>
        </authorList>
    </citation>
    <scope>NUCLEOTIDE SEQUENCE [LARGE SCALE GENOMIC DNA]</scope>
    <source>
        <strain evidence="3 4">RA22</strain>
    </source>
</reference>
<organism evidence="3 4">
    <name type="scientific">Nitratireductor aquibiodomus RA22</name>
    <dbReference type="NCBI Taxonomy" id="1189611"/>
    <lineage>
        <taxon>Bacteria</taxon>
        <taxon>Pseudomonadati</taxon>
        <taxon>Pseudomonadota</taxon>
        <taxon>Alphaproteobacteria</taxon>
        <taxon>Hyphomicrobiales</taxon>
        <taxon>Phyllobacteriaceae</taxon>
        <taxon>Nitratireductor</taxon>
    </lineage>
</organism>
<feature type="domain" description="Thiamine pyrophosphate enzyme N-terminal TPP-binding" evidence="2">
    <location>
        <begin position="4"/>
        <end position="114"/>
    </location>
</feature>
<comment type="similarity">
    <text evidence="1">Belongs to the TPP enzyme family.</text>
</comment>
<evidence type="ECO:0000313" key="4">
    <source>
        <dbReference type="Proteomes" id="UP000004622"/>
    </source>
</evidence>
<dbReference type="PANTHER" id="PTHR18968:SF13">
    <property type="entry name" value="ACETOLACTATE SYNTHASE CATALYTIC SUBUNIT, MITOCHONDRIAL"/>
    <property type="match status" value="1"/>
</dbReference>
<dbReference type="PANTHER" id="PTHR18968">
    <property type="entry name" value="THIAMINE PYROPHOSPHATE ENZYMES"/>
    <property type="match status" value="1"/>
</dbReference>
<dbReference type="SUPFAM" id="SSF52518">
    <property type="entry name" value="Thiamin diphosphate-binding fold (THDP-binding)"/>
    <property type="match status" value="1"/>
</dbReference>
<evidence type="ECO:0000256" key="1">
    <source>
        <dbReference type="ARBA" id="ARBA00007812"/>
    </source>
</evidence>
<dbReference type="PATRIC" id="fig|1189611.3.peg.3721"/>
<dbReference type="Pfam" id="PF02776">
    <property type="entry name" value="TPP_enzyme_N"/>
    <property type="match status" value="1"/>
</dbReference>
<sequence length="187" mass="20159">MKGTAGKILYETMRSYGVTCIFGMEDPIHVFHAVDRSFTKIVTARDEKHAAIMAHGYAQVTGRPGVCASTFGPGATNLITGLLEAQRSSVPVIALVQDHPLRLKNKNASSELDHETALAPYVKNITRINAPEQTADAVRTAFRIATTGRPGPVVLLCPSDVMALRLEGNPCRCCLQAFSRQSGSRPP</sequence>
<dbReference type="AlphaFoldDB" id="I5BSV2"/>
<dbReference type="Gene3D" id="3.40.50.970">
    <property type="match status" value="1"/>
</dbReference>
<dbReference type="GO" id="GO:0030976">
    <property type="term" value="F:thiamine pyrophosphate binding"/>
    <property type="evidence" value="ECO:0007669"/>
    <property type="project" value="InterPro"/>
</dbReference>
<dbReference type="GO" id="GO:0005948">
    <property type="term" value="C:acetolactate synthase complex"/>
    <property type="evidence" value="ECO:0007669"/>
    <property type="project" value="TreeGrafter"/>
</dbReference>
<protein>
    <submittedName>
        <fullName evidence="3">Acetolactate synthase large subunit, biosynthetic type</fullName>
    </submittedName>
</protein>
<evidence type="ECO:0000259" key="2">
    <source>
        <dbReference type="Pfam" id="PF02776"/>
    </source>
</evidence>
<dbReference type="GO" id="GO:0009097">
    <property type="term" value="P:isoleucine biosynthetic process"/>
    <property type="evidence" value="ECO:0007669"/>
    <property type="project" value="TreeGrafter"/>
</dbReference>
<name>I5BSV2_9HYPH</name>
<proteinExistence type="inferred from homology"/>
<dbReference type="OrthoDB" id="4494979at2"/>
<dbReference type="InterPro" id="IPR045229">
    <property type="entry name" value="TPP_enz"/>
</dbReference>
<dbReference type="Proteomes" id="UP000004622">
    <property type="component" value="Unassembled WGS sequence"/>
</dbReference>
<dbReference type="EMBL" id="AJXZ01000049">
    <property type="protein sequence ID" value="EIM72654.1"/>
    <property type="molecule type" value="Genomic_DNA"/>
</dbReference>
<gene>
    <name evidence="3" type="ORF">A33O_18449</name>
</gene>